<dbReference type="InterPro" id="IPR002933">
    <property type="entry name" value="Peptidase_M20"/>
</dbReference>
<dbReference type="PIRSF" id="PIRSF005962">
    <property type="entry name" value="Pept_M20D_amidohydro"/>
    <property type="match status" value="1"/>
</dbReference>
<dbReference type="InterPro" id="IPR036264">
    <property type="entry name" value="Bact_exopeptidase_dim_dom"/>
</dbReference>
<evidence type="ECO:0000256" key="1">
    <source>
        <dbReference type="PIRSR" id="PIRSR005962-1"/>
    </source>
</evidence>
<feature type="binding site" evidence="1">
    <location>
        <position position="149"/>
    </location>
    <ligand>
        <name>Mn(2+)</name>
        <dbReference type="ChEBI" id="CHEBI:29035"/>
        <label>2</label>
    </ligand>
</feature>
<keyword evidence="4" id="KW-1185">Reference proteome</keyword>
<dbReference type="Proteomes" id="UP000321886">
    <property type="component" value="Unassembled WGS sequence"/>
</dbReference>
<sequence>MMDAFDSFIHGLKPQLVSWRRELHQQPELGFLEYQTTYKIGRELESLGFKIHVGRDAVKSESRYGVPGDQETQEAEKRALEHGVPSEWLERMTGGHTGVVAQWDTGKEGPHLAFRIDIDALPILEASDHGHFPYDHHFHSEQTGVMHACGHDGHTTIGLGLAHLIAHFQDQLIGRFTLLFQPAEEGGRGAKAMVDQGWLDDVDQFYSGHIGINPLPVGTIAATTQGFLASSKWNVTFRGQSSHAGMKPEDGRNALLAAATAATQLHAIPRHSEGVSRVNVGKLTAGNGRNIIADHGYLEIETRGESKAINQFMQKEAKRILTASASLYDVSVEIDFVGETEPMHCDDSLISSIENQCKESTWIAHIDPVAHVSGSEDASFMMNAVQANGGKATYMLFGTSLPANHHSPSFDFEEDVLPVALAAYAHTLRGGNVQ</sequence>
<dbReference type="InterPro" id="IPR017439">
    <property type="entry name" value="Amidohydrolase"/>
</dbReference>
<dbReference type="GO" id="GO:0071713">
    <property type="term" value="F:para-aminobenzoyl-glutamate hydrolase activity"/>
    <property type="evidence" value="ECO:0007669"/>
    <property type="project" value="TreeGrafter"/>
</dbReference>
<dbReference type="Gene3D" id="3.40.630.10">
    <property type="entry name" value="Zn peptidases"/>
    <property type="match status" value="2"/>
</dbReference>
<feature type="binding site" evidence="1">
    <location>
        <position position="185"/>
    </location>
    <ligand>
        <name>Mn(2+)</name>
        <dbReference type="ChEBI" id="CHEBI:29035"/>
        <label>2</label>
    </ligand>
</feature>
<gene>
    <name evidence="3" type="ORF">HFA01_28020</name>
</gene>
<comment type="caution">
    <text evidence="3">The sequence shown here is derived from an EMBL/GenBank/DDBJ whole genome shotgun (WGS) entry which is preliminary data.</text>
</comment>
<dbReference type="SUPFAM" id="SSF55031">
    <property type="entry name" value="Bacterial exopeptidase dimerisation domain"/>
    <property type="match status" value="1"/>
</dbReference>
<dbReference type="NCBIfam" id="TIGR01891">
    <property type="entry name" value="amidohydrolases"/>
    <property type="match status" value="1"/>
</dbReference>
<feature type="binding site" evidence="1">
    <location>
        <position position="406"/>
    </location>
    <ligand>
        <name>Mn(2+)</name>
        <dbReference type="ChEBI" id="CHEBI:29035"/>
        <label>2</label>
    </ligand>
</feature>
<evidence type="ECO:0000259" key="2">
    <source>
        <dbReference type="Pfam" id="PF07687"/>
    </source>
</evidence>
<keyword evidence="1" id="KW-0479">Metal-binding</keyword>
<feature type="domain" description="Peptidase M20 dimerisation" evidence="2">
    <location>
        <begin position="232"/>
        <end position="322"/>
    </location>
</feature>
<dbReference type="GO" id="GO:0046657">
    <property type="term" value="P:folic acid catabolic process"/>
    <property type="evidence" value="ECO:0007669"/>
    <property type="project" value="TreeGrafter"/>
</dbReference>
<protein>
    <submittedName>
        <fullName evidence="3">Aminobenzoyl-glutamate utilization protein A</fullName>
    </submittedName>
</protein>
<organism evidence="3 4">
    <name type="scientific">Halobacillus faecis</name>
    <dbReference type="NCBI Taxonomy" id="360184"/>
    <lineage>
        <taxon>Bacteria</taxon>
        <taxon>Bacillati</taxon>
        <taxon>Bacillota</taxon>
        <taxon>Bacilli</taxon>
        <taxon>Bacillales</taxon>
        <taxon>Bacillaceae</taxon>
        <taxon>Halobacillus</taxon>
    </lineage>
</organism>
<evidence type="ECO:0000313" key="3">
    <source>
        <dbReference type="EMBL" id="GEN54540.1"/>
    </source>
</evidence>
<dbReference type="Pfam" id="PF07687">
    <property type="entry name" value="M20_dimer"/>
    <property type="match status" value="1"/>
</dbReference>
<comment type="cofactor">
    <cofactor evidence="1">
        <name>Mn(2+)</name>
        <dbReference type="ChEBI" id="CHEBI:29035"/>
    </cofactor>
    <text evidence="1">The Mn(2+) ion enhances activity.</text>
</comment>
<dbReference type="EMBL" id="BJYD01000026">
    <property type="protein sequence ID" value="GEN54540.1"/>
    <property type="molecule type" value="Genomic_DNA"/>
</dbReference>
<evidence type="ECO:0000313" key="4">
    <source>
        <dbReference type="Proteomes" id="UP000321886"/>
    </source>
</evidence>
<dbReference type="GO" id="GO:0005737">
    <property type="term" value="C:cytoplasm"/>
    <property type="evidence" value="ECO:0007669"/>
    <property type="project" value="TreeGrafter"/>
</dbReference>
<dbReference type="Pfam" id="PF01546">
    <property type="entry name" value="Peptidase_M20"/>
    <property type="match status" value="1"/>
</dbReference>
<reference evidence="3 4" key="1">
    <citation type="submission" date="2019-07" db="EMBL/GenBank/DDBJ databases">
        <title>Whole genome shotgun sequence of Halobacillus faecis NBRC 103569.</title>
        <authorList>
            <person name="Hosoyama A."/>
            <person name="Uohara A."/>
            <person name="Ohji S."/>
            <person name="Ichikawa N."/>
        </authorList>
    </citation>
    <scope>NUCLEOTIDE SEQUENCE [LARGE SCALE GENOMIC DNA]</scope>
    <source>
        <strain evidence="3 4">NBRC 103569</strain>
    </source>
</reference>
<feature type="binding site" evidence="1">
    <location>
        <position position="209"/>
    </location>
    <ligand>
        <name>Mn(2+)</name>
        <dbReference type="ChEBI" id="CHEBI:29035"/>
        <label>2</label>
    </ligand>
</feature>
<dbReference type="SUPFAM" id="SSF53187">
    <property type="entry name" value="Zn-dependent exopeptidases"/>
    <property type="match status" value="1"/>
</dbReference>
<dbReference type="PANTHER" id="PTHR30575:SF3">
    <property type="entry name" value="PEPTIDASE M20 DIMERISATION DOMAIN-CONTAINING PROTEIN"/>
    <property type="match status" value="1"/>
</dbReference>
<dbReference type="AlphaFoldDB" id="A0A511WTQ0"/>
<dbReference type="GO" id="GO:0016805">
    <property type="term" value="F:dipeptidase activity"/>
    <property type="evidence" value="ECO:0007669"/>
    <property type="project" value="TreeGrafter"/>
</dbReference>
<accession>A0A511WTQ0</accession>
<dbReference type="InterPro" id="IPR011650">
    <property type="entry name" value="Peptidase_M20_dimer"/>
</dbReference>
<keyword evidence="1" id="KW-0464">Manganese</keyword>
<dbReference type="GO" id="GO:0046872">
    <property type="term" value="F:metal ion binding"/>
    <property type="evidence" value="ECO:0007669"/>
    <property type="project" value="UniProtKB-KW"/>
</dbReference>
<proteinExistence type="predicted"/>
<name>A0A511WTQ0_9BACI</name>
<dbReference type="PANTHER" id="PTHR30575">
    <property type="entry name" value="PEPTIDASE M20"/>
    <property type="match status" value="1"/>
</dbReference>
<feature type="binding site" evidence="1">
    <location>
        <position position="151"/>
    </location>
    <ligand>
        <name>Mn(2+)</name>
        <dbReference type="ChEBI" id="CHEBI:29035"/>
        <label>2</label>
    </ligand>
</feature>
<dbReference type="InterPro" id="IPR052030">
    <property type="entry name" value="Peptidase_M20/M20A_hydrolases"/>
</dbReference>